<dbReference type="InterPro" id="IPR050289">
    <property type="entry name" value="TorD/DmsD_chaperones"/>
</dbReference>
<dbReference type="Gene3D" id="1.10.3480.10">
    <property type="entry name" value="TorD-like"/>
    <property type="match status" value="1"/>
</dbReference>
<dbReference type="RefSeq" id="WP_100143001.1">
    <property type="nucleotide sequence ID" value="NZ_AP024618.1"/>
</dbReference>
<dbReference type="Proteomes" id="UP000606498">
    <property type="component" value="Unassembled WGS sequence"/>
</dbReference>
<protein>
    <submittedName>
        <fullName evidence="2">Molecular chaperone TorD</fullName>
    </submittedName>
</protein>
<dbReference type="PANTHER" id="PTHR34227:SF13">
    <property type="entry name" value="TAT PROOFREADING CHAPERONE DMSD-RELATED"/>
    <property type="match status" value="1"/>
</dbReference>
<name>A0ABQ1SZE6_9GAMM</name>
<keyword evidence="3" id="KW-1185">Reference proteome</keyword>
<dbReference type="EMBL" id="BMKO01000002">
    <property type="protein sequence ID" value="GGE70448.1"/>
    <property type="molecule type" value="Genomic_DNA"/>
</dbReference>
<evidence type="ECO:0000313" key="2">
    <source>
        <dbReference type="EMBL" id="GGE70448.1"/>
    </source>
</evidence>
<proteinExistence type="predicted"/>
<keyword evidence="1" id="KW-0143">Chaperone</keyword>
<dbReference type="PANTHER" id="PTHR34227">
    <property type="entry name" value="CHAPERONE PROTEIN YCDY"/>
    <property type="match status" value="1"/>
</dbReference>
<organism evidence="2 3">
    <name type="scientific">Shewanella carassii</name>
    <dbReference type="NCBI Taxonomy" id="1987584"/>
    <lineage>
        <taxon>Bacteria</taxon>
        <taxon>Pseudomonadati</taxon>
        <taxon>Pseudomonadota</taxon>
        <taxon>Gammaproteobacteria</taxon>
        <taxon>Alteromonadales</taxon>
        <taxon>Shewanellaceae</taxon>
        <taxon>Shewanella</taxon>
    </lineage>
</organism>
<evidence type="ECO:0000313" key="3">
    <source>
        <dbReference type="Proteomes" id="UP000606498"/>
    </source>
</evidence>
<dbReference type="InterPro" id="IPR036411">
    <property type="entry name" value="TorD-like_sf"/>
</dbReference>
<accession>A0ABQ1SZE6</accession>
<comment type="caution">
    <text evidence="2">The sequence shown here is derived from an EMBL/GenBank/DDBJ whole genome shotgun (WGS) entry which is preliminary data.</text>
</comment>
<sequence length="220" mass="25289">MTNPLSKIDFAEYQGIARLLHHLLYQYPQAQLITELKENQVAETWPEFAGRDGNRVGREALVHYLQNWDDTQFLELQLDYGQLFFGPGEPKAIPYGSVYLGEEQLLNDRSTLALMDFYQAHDVSLALTVRDPVDHIGLFFSVLDASLGRLAEEPDNQALKRFIQVLLQQHLLTWSGRCLELAAEHAQTEFYFAIALLAQDFLQQLTNDFELVPMSVRLFR</sequence>
<dbReference type="Pfam" id="PF02613">
    <property type="entry name" value="Nitrate_red_del"/>
    <property type="match status" value="1"/>
</dbReference>
<gene>
    <name evidence="2" type="primary">dmsG</name>
    <name evidence="2" type="ORF">GCM10011520_08890</name>
</gene>
<dbReference type="InterPro" id="IPR020945">
    <property type="entry name" value="DMSO/NO3_reduct_chaperone"/>
</dbReference>
<dbReference type="SUPFAM" id="SSF89155">
    <property type="entry name" value="TorD-like"/>
    <property type="match status" value="1"/>
</dbReference>
<reference evidence="3" key="1">
    <citation type="journal article" date="2019" name="Int. J. Syst. Evol. Microbiol.">
        <title>The Global Catalogue of Microorganisms (GCM) 10K type strain sequencing project: providing services to taxonomists for standard genome sequencing and annotation.</title>
        <authorList>
            <consortium name="The Broad Institute Genomics Platform"/>
            <consortium name="The Broad Institute Genome Sequencing Center for Infectious Disease"/>
            <person name="Wu L."/>
            <person name="Ma J."/>
        </authorList>
    </citation>
    <scope>NUCLEOTIDE SEQUENCE [LARGE SCALE GENOMIC DNA]</scope>
    <source>
        <strain evidence="3">CGMCC 1.16033</strain>
    </source>
</reference>
<evidence type="ECO:0000256" key="1">
    <source>
        <dbReference type="ARBA" id="ARBA00023186"/>
    </source>
</evidence>